<feature type="compositionally biased region" description="Basic and acidic residues" evidence="2">
    <location>
        <begin position="847"/>
        <end position="858"/>
    </location>
</feature>
<dbReference type="SUPFAM" id="SSF49879">
    <property type="entry name" value="SMAD/FHA domain"/>
    <property type="match status" value="1"/>
</dbReference>
<feature type="domain" description="FHA" evidence="4">
    <location>
        <begin position="625"/>
        <end position="681"/>
    </location>
</feature>
<keyword evidence="1" id="KW-0677">Repeat</keyword>
<dbReference type="eggNOG" id="ENOG502SR36">
    <property type="taxonomic scope" value="Eukaryota"/>
</dbReference>
<dbReference type="RefSeq" id="XP_002910064.1">
    <property type="nucleotide sequence ID" value="XM_002910018.1"/>
</dbReference>
<dbReference type="Proteomes" id="UP000001861">
    <property type="component" value="Unassembled WGS sequence"/>
</dbReference>
<accession>D6RQY7</accession>
<dbReference type="EMBL" id="AACS02000013">
    <property type="protein sequence ID" value="EFI26570.1"/>
    <property type="molecule type" value="Genomic_DNA"/>
</dbReference>
<dbReference type="AlphaFoldDB" id="D6RQY7"/>
<dbReference type="Gene3D" id="2.60.200.20">
    <property type="match status" value="1"/>
</dbReference>
<dbReference type="STRING" id="240176.D6RQY7"/>
<feature type="transmembrane region" description="Helical" evidence="3">
    <location>
        <begin position="1181"/>
        <end position="1202"/>
    </location>
</feature>
<dbReference type="VEuPathDB" id="FungiDB:CC1G_15784"/>
<dbReference type="Pfam" id="PF00498">
    <property type="entry name" value="FHA"/>
    <property type="match status" value="1"/>
</dbReference>
<evidence type="ECO:0000259" key="4">
    <source>
        <dbReference type="PROSITE" id="PS50006"/>
    </source>
</evidence>
<dbReference type="SUPFAM" id="SSF58100">
    <property type="entry name" value="Bacterial hemolysins"/>
    <property type="match status" value="1"/>
</dbReference>
<dbReference type="InParanoid" id="D6RQY7"/>
<dbReference type="OrthoDB" id="4096268at2759"/>
<dbReference type="SUPFAM" id="SSF52540">
    <property type="entry name" value="P-loop containing nucleoside triphosphate hydrolases"/>
    <property type="match status" value="1"/>
</dbReference>
<name>D6RQY7_COPC7</name>
<dbReference type="GeneID" id="9380115"/>
<dbReference type="InterPro" id="IPR056884">
    <property type="entry name" value="NPHP3-like_N"/>
</dbReference>
<evidence type="ECO:0000313" key="6">
    <source>
        <dbReference type="Proteomes" id="UP000001861"/>
    </source>
</evidence>
<evidence type="ECO:0000256" key="3">
    <source>
        <dbReference type="SAM" id="Phobius"/>
    </source>
</evidence>
<comment type="caution">
    <text evidence="5">The sequence shown here is derived from an EMBL/GenBank/DDBJ whole genome shotgun (WGS) entry which is preliminary data.</text>
</comment>
<dbReference type="Pfam" id="PF24883">
    <property type="entry name" value="NPHP3_N"/>
    <property type="match status" value="1"/>
</dbReference>
<evidence type="ECO:0000256" key="2">
    <source>
        <dbReference type="SAM" id="MobiDB-lite"/>
    </source>
</evidence>
<organism evidence="5 6">
    <name type="scientific">Coprinopsis cinerea (strain Okayama-7 / 130 / ATCC MYA-4618 / FGSC 9003)</name>
    <name type="common">Inky cap fungus</name>
    <name type="synonym">Hormographiella aspergillata</name>
    <dbReference type="NCBI Taxonomy" id="240176"/>
    <lineage>
        <taxon>Eukaryota</taxon>
        <taxon>Fungi</taxon>
        <taxon>Dikarya</taxon>
        <taxon>Basidiomycota</taxon>
        <taxon>Agaricomycotina</taxon>
        <taxon>Agaricomycetes</taxon>
        <taxon>Agaricomycetidae</taxon>
        <taxon>Agaricales</taxon>
        <taxon>Agaricineae</taxon>
        <taxon>Psathyrellaceae</taxon>
        <taxon>Coprinopsis</taxon>
    </lineage>
</organism>
<feature type="compositionally biased region" description="Low complexity" evidence="2">
    <location>
        <begin position="897"/>
        <end position="908"/>
    </location>
</feature>
<keyword evidence="3" id="KW-0812">Transmembrane</keyword>
<feature type="compositionally biased region" description="Polar residues" evidence="2">
    <location>
        <begin position="745"/>
        <end position="762"/>
    </location>
</feature>
<dbReference type="SMART" id="SM00240">
    <property type="entry name" value="FHA"/>
    <property type="match status" value="1"/>
</dbReference>
<keyword evidence="6" id="KW-1185">Reference proteome</keyword>
<dbReference type="Gene3D" id="1.10.287.1490">
    <property type="match status" value="1"/>
</dbReference>
<protein>
    <submittedName>
        <fullName evidence="5">NWD2</fullName>
    </submittedName>
</protein>
<dbReference type="InterPro" id="IPR000253">
    <property type="entry name" value="FHA_dom"/>
</dbReference>
<feature type="compositionally biased region" description="Basic and acidic residues" evidence="2">
    <location>
        <begin position="873"/>
        <end position="883"/>
    </location>
</feature>
<gene>
    <name evidence="5" type="ORF">CC1G_15784</name>
</gene>
<reference evidence="5 6" key="1">
    <citation type="journal article" date="2010" name="Proc. Natl. Acad. Sci. U.S.A.">
        <title>Insights into evolution of multicellular fungi from the assembled chromosomes of the mushroom Coprinopsis cinerea (Coprinus cinereus).</title>
        <authorList>
            <person name="Stajich J.E."/>
            <person name="Wilke S.K."/>
            <person name="Ahren D."/>
            <person name="Au C.H."/>
            <person name="Birren B.W."/>
            <person name="Borodovsky M."/>
            <person name="Burns C."/>
            <person name="Canback B."/>
            <person name="Casselton L.A."/>
            <person name="Cheng C.K."/>
            <person name="Deng J."/>
            <person name="Dietrich F.S."/>
            <person name="Fargo D.C."/>
            <person name="Farman M.L."/>
            <person name="Gathman A.C."/>
            <person name="Goldberg J."/>
            <person name="Guigo R."/>
            <person name="Hoegger P.J."/>
            <person name="Hooker J.B."/>
            <person name="Huggins A."/>
            <person name="James T.Y."/>
            <person name="Kamada T."/>
            <person name="Kilaru S."/>
            <person name="Kodira C."/>
            <person name="Kues U."/>
            <person name="Kupfer D."/>
            <person name="Kwan H.S."/>
            <person name="Lomsadze A."/>
            <person name="Li W."/>
            <person name="Lilly W.W."/>
            <person name="Ma L.J."/>
            <person name="Mackey A.J."/>
            <person name="Manning G."/>
            <person name="Martin F."/>
            <person name="Muraguchi H."/>
            <person name="Natvig D.O."/>
            <person name="Palmerini H."/>
            <person name="Ramesh M.A."/>
            <person name="Rehmeyer C.J."/>
            <person name="Roe B.A."/>
            <person name="Shenoy N."/>
            <person name="Stanke M."/>
            <person name="Ter-Hovhannisyan V."/>
            <person name="Tunlid A."/>
            <person name="Velagapudi R."/>
            <person name="Vision T.J."/>
            <person name="Zeng Q."/>
            <person name="Zolan M.E."/>
            <person name="Pukkila P.J."/>
        </authorList>
    </citation>
    <scope>NUCLEOTIDE SEQUENCE [LARGE SCALE GENOMIC DNA]</scope>
    <source>
        <strain evidence="6">Okayama-7 / 130 / ATCC MYA-4618 / FGSC 9003</strain>
    </source>
</reference>
<feature type="region of interest" description="Disordered" evidence="2">
    <location>
        <begin position="737"/>
        <end position="769"/>
    </location>
</feature>
<dbReference type="InterPro" id="IPR008984">
    <property type="entry name" value="SMAD_FHA_dom_sf"/>
</dbReference>
<keyword evidence="3" id="KW-0472">Membrane</keyword>
<evidence type="ECO:0000313" key="5">
    <source>
        <dbReference type="EMBL" id="EFI26570.1"/>
    </source>
</evidence>
<dbReference type="InterPro" id="IPR027417">
    <property type="entry name" value="P-loop_NTPase"/>
</dbReference>
<feature type="region of interest" description="Disordered" evidence="2">
    <location>
        <begin position="1101"/>
        <end position="1140"/>
    </location>
</feature>
<evidence type="ECO:0000256" key="1">
    <source>
        <dbReference type="ARBA" id="ARBA00022737"/>
    </source>
</evidence>
<dbReference type="Gene3D" id="3.40.50.300">
    <property type="entry name" value="P-loop containing nucleotide triphosphate hydrolases"/>
    <property type="match status" value="1"/>
</dbReference>
<sequence length="1203" mass="133374">MAISHHTRSSIGAVEPNMVLDHGSNFVVDNVRVNNADNIYNISQSAEDPYAKLLEQCAVEATHESSTAAYAPRCKQGTRRRVIHDIMQWTYFSEKPILWFSGPAGGGKTCIQREVARQAADEGILAGSYFFSSRIQGLNTDKPFIATLVHQLSNAIPEFGALVPEAIRNQPGIFQKSLDFQLKHLILDILPHLPPTVHRRIYLLVIDGFDECRSVTQRRHLLHLILALVTNPHLPFRVVIASRPELDIRTAFGCAPLLSFTHFIRLGDYDGTDDIRAFFCDEFMRIRENHPSGAFIPAGWPPEEDIEELVLKASSQFIFASTVIKYVDNPRQNPVTLLRRVFEYSKLAVVGKENPFAELDALYALVLHPPEADLDLIRLLLHTIMVLSNPQSLNWRREPTFLDGFLDLEPGTASMALCDLHSVLDIPSDGSHCYIRFHHKSLEDYLTSPSRSGDLYQSLEETHLSIAMQHRIFSLFRPTGLVAWQASRPPAGGPQIPECSATVIQAVRCFAKGSSLFERTGRSKEFAIEALATEARVGEIKAYRTCTCRAASSSPLLLSPFTVSPPACALYLVIFLVEMSDEEIEYIGTQRALKRPLTGIALNVEKYDNNDAYRLVFNRANGCVIHIGRRPGADSTRSHDNDSGNAMFRCAVVSRKHAKIAFSDNGNAYIIDLNSHHGTHLRKAGQLSSKMLKPEEPMLLSDGDVITFGKTVGRNEDSVRPVVVRVELLRNPQPIKPLVVPSPASDKSSSGRYGIYTSSGSSDEMLDSEVEEIPAPFREPPLASKAIRVLSDTVRGMLNDLHDPMTTLAPIDPHRLSRSHSPMDLESPPAHNKEPSVVGAWPSSSDHSGEPSENEQPRTDVGVAPITTSPESNPKEDDSHEVEAEVDSQSDLDHFMSDSSISSSRRSSPGQGEVVEAPNRGDLKELVDMLQEDVKKLHDHRRKYRLKFNTNVHTISDKITEYDARLNKLSSDHATLTERVDNLASLESAEVVAQLDDLHERLDNLADIDISDLQDQVDGIDGELSNLSRRCDELFAAQESDKEKQEAERAREVDALIKEITQIRDSTREQADVYMADLKASADGLLTQLKSEVARASTLLSEIQAQHSPPTVLKKRKRDDLDDSDGLSERSTPLPPSMAENADENVWHDVISMNASQTEQAPIQREATPPPRKRIKRIATIAAHTATAVTIGAVAAWSALAFA</sequence>
<dbReference type="CDD" id="cd00060">
    <property type="entry name" value="FHA"/>
    <property type="match status" value="1"/>
</dbReference>
<dbReference type="HOGENOM" id="CLU_270512_0_0_1"/>
<keyword evidence="3" id="KW-1133">Transmembrane helix</keyword>
<proteinExistence type="predicted"/>
<feature type="region of interest" description="Disordered" evidence="2">
    <location>
        <begin position="805"/>
        <end position="920"/>
    </location>
</feature>
<dbReference type="PROSITE" id="PS50006">
    <property type="entry name" value="FHA_DOMAIN"/>
    <property type="match status" value="1"/>
</dbReference>
<dbReference type="KEGG" id="cci:CC1G_15784"/>